<evidence type="ECO:0000313" key="6">
    <source>
        <dbReference type="Proteomes" id="UP000188879"/>
    </source>
</evidence>
<dbReference type="Pfam" id="PF07508">
    <property type="entry name" value="Recombinase"/>
    <property type="match status" value="1"/>
</dbReference>
<evidence type="ECO:0000256" key="1">
    <source>
        <dbReference type="ARBA" id="ARBA00023125"/>
    </source>
</evidence>
<accession>A0A1V2H462</accession>
<dbReference type="PANTHER" id="PTHR30461">
    <property type="entry name" value="DNA-INVERTASE FROM LAMBDOID PROPHAGE"/>
    <property type="match status" value="1"/>
</dbReference>
<organism evidence="5 6">
    <name type="scientific">Teichococcus deserti</name>
    <dbReference type="NCBI Taxonomy" id="1817963"/>
    <lineage>
        <taxon>Bacteria</taxon>
        <taxon>Pseudomonadati</taxon>
        <taxon>Pseudomonadota</taxon>
        <taxon>Alphaproteobacteria</taxon>
        <taxon>Acetobacterales</taxon>
        <taxon>Roseomonadaceae</taxon>
        <taxon>Roseomonas</taxon>
    </lineage>
</organism>
<dbReference type="GO" id="GO:0003677">
    <property type="term" value="F:DNA binding"/>
    <property type="evidence" value="ECO:0007669"/>
    <property type="project" value="UniProtKB-KW"/>
</dbReference>
<dbReference type="PANTHER" id="PTHR30461:SF2">
    <property type="entry name" value="SERINE RECOMBINASE PINE-RELATED"/>
    <property type="match status" value="1"/>
</dbReference>
<protein>
    <recommendedName>
        <fullName evidence="7">Recombinase family protein</fullName>
    </recommendedName>
</protein>
<dbReference type="Pfam" id="PF13408">
    <property type="entry name" value="Zn_ribbon_recom"/>
    <property type="match status" value="1"/>
</dbReference>
<dbReference type="OrthoDB" id="9791494at2"/>
<sequence>MKRIAFSYMRFSSPEQARGDSLRRQMQKAEEYAAQQGWDLNRDLRDEGVSAYSGANLKGAFGGFLREIESGNVPRGSILIVESLDRLSRAHPLDAQAQFHVLLKAGIEIVTLTDRRHYTWESVAKEPTLLLGSIMVMMRAHEESAVKSQRIRESWANKRARMTEHRDSPLTAVSPKWLKWNAEAKKWDLVPDRVAVLRRIYNMTAEEGLGMATIAKILNREGVPTFTGRTLIEGVTPGWQPATVGQLLQRRSVLGEFQPRISVAPGKFKPDTSVPVIRDYFPQVISFDLFNRVQAVRLQNDKTGSGRKDTRHGNIFRGKVFCAECGSVARSRYGKPLKSGDQYNYYVCAGAQRSAGECTNKTHIDIDVIEQAVFQGLRARLQLVKSKRTNGAEVEKIAEQLAALGEEHGRKLRRFDTLSEMLDEEESESIRKAYRELSRELDGWDARRAELEKRLSVAQGSGTIGEMIAEADAIIAEARSTDREVRLQARNRLMVFMASIIGRIDIYPDRTAHVVLADNSFQFNVVKGQPTELAWKLDGAEEWTVLRADYTHATLTEADGEAGLRRPRAHTGSYKRAANSWPYRRSDAAD</sequence>
<evidence type="ECO:0000313" key="5">
    <source>
        <dbReference type="EMBL" id="ONG55720.1"/>
    </source>
</evidence>
<comment type="caution">
    <text evidence="5">The sequence shown here is derived from an EMBL/GenBank/DDBJ whole genome shotgun (WGS) entry which is preliminary data.</text>
</comment>
<dbReference type="InterPro" id="IPR050639">
    <property type="entry name" value="SSR_resolvase"/>
</dbReference>
<dbReference type="PROSITE" id="PS51736">
    <property type="entry name" value="RECOMBINASES_3"/>
    <property type="match status" value="1"/>
</dbReference>
<evidence type="ECO:0008006" key="7">
    <source>
        <dbReference type="Google" id="ProtNLM"/>
    </source>
</evidence>
<dbReference type="Proteomes" id="UP000188879">
    <property type="component" value="Unassembled WGS sequence"/>
</dbReference>
<keyword evidence="2" id="KW-0233">DNA recombination</keyword>
<dbReference type="PROSITE" id="PS51737">
    <property type="entry name" value="RECOMBINASE_DNA_BIND"/>
    <property type="match status" value="1"/>
</dbReference>
<keyword evidence="6" id="KW-1185">Reference proteome</keyword>
<dbReference type="EMBL" id="MLCO01000069">
    <property type="protein sequence ID" value="ONG55720.1"/>
    <property type="molecule type" value="Genomic_DNA"/>
</dbReference>
<gene>
    <name evidence="5" type="ORF">BKE38_08620</name>
</gene>
<name>A0A1V2H462_9PROT</name>
<dbReference type="InterPro" id="IPR011109">
    <property type="entry name" value="DNA_bind_recombinase_dom"/>
</dbReference>
<evidence type="ECO:0000259" key="4">
    <source>
        <dbReference type="PROSITE" id="PS51737"/>
    </source>
</evidence>
<feature type="domain" description="Recombinase" evidence="4">
    <location>
        <begin position="175"/>
        <end position="303"/>
    </location>
</feature>
<dbReference type="InterPro" id="IPR038109">
    <property type="entry name" value="DNA_bind_recomb_sf"/>
</dbReference>
<evidence type="ECO:0000256" key="2">
    <source>
        <dbReference type="ARBA" id="ARBA00023172"/>
    </source>
</evidence>
<dbReference type="SUPFAM" id="SSF53041">
    <property type="entry name" value="Resolvase-like"/>
    <property type="match status" value="1"/>
</dbReference>
<dbReference type="Gene3D" id="3.40.50.1390">
    <property type="entry name" value="Resolvase, N-terminal catalytic domain"/>
    <property type="match status" value="1"/>
</dbReference>
<dbReference type="InterPro" id="IPR025827">
    <property type="entry name" value="Zn_ribbon_recom_dom"/>
</dbReference>
<dbReference type="SMART" id="SM00857">
    <property type="entry name" value="Resolvase"/>
    <property type="match status" value="1"/>
</dbReference>
<dbReference type="Pfam" id="PF00239">
    <property type="entry name" value="Resolvase"/>
    <property type="match status" value="1"/>
</dbReference>
<dbReference type="Gene3D" id="3.90.1750.20">
    <property type="entry name" value="Putative Large Serine Recombinase, Chain B, Domain 2"/>
    <property type="match status" value="1"/>
</dbReference>
<feature type="domain" description="Resolvase/invertase-type recombinase catalytic" evidence="3">
    <location>
        <begin position="4"/>
        <end position="162"/>
    </location>
</feature>
<dbReference type="RefSeq" id="WP_076956944.1">
    <property type="nucleotide sequence ID" value="NZ_MLCO01000069.1"/>
</dbReference>
<dbReference type="InterPro" id="IPR006119">
    <property type="entry name" value="Resolv_N"/>
</dbReference>
<evidence type="ECO:0000259" key="3">
    <source>
        <dbReference type="PROSITE" id="PS51736"/>
    </source>
</evidence>
<proteinExistence type="predicted"/>
<dbReference type="InterPro" id="IPR036162">
    <property type="entry name" value="Resolvase-like_N_sf"/>
</dbReference>
<reference evidence="5 6" key="1">
    <citation type="submission" date="2016-10" db="EMBL/GenBank/DDBJ databases">
        <title>Draft Genome sequence of Roseomonas sp. strain M3.</title>
        <authorList>
            <person name="Subhash Y."/>
            <person name="Lee S."/>
        </authorList>
    </citation>
    <scope>NUCLEOTIDE SEQUENCE [LARGE SCALE GENOMIC DNA]</scope>
    <source>
        <strain evidence="5 6">M3</strain>
    </source>
</reference>
<keyword evidence="1" id="KW-0238">DNA-binding</keyword>
<dbReference type="CDD" id="cd00338">
    <property type="entry name" value="Ser_Recombinase"/>
    <property type="match status" value="1"/>
</dbReference>
<dbReference type="GO" id="GO:0000150">
    <property type="term" value="F:DNA strand exchange activity"/>
    <property type="evidence" value="ECO:0007669"/>
    <property type="project" value="InterPro"/>
</dbReference>
<dbReference type="AlphaFoldDB" id="A0A1V2H462"/>